<evidence type="ECO:0000256" key="2">
    <source>
        <dbReference type="ARBA" id="ARBA00022842"/>
    </source>
</evidence>
<dbReference type="Proteomes" id="UP000245207">
    <property type="component" value="Unassembled WGS sequence"/>
</dbReference>
<dbReference type="GO" id="GO:0016114">
    <property type="term" value="P:terpenoid biosynthetic process"/>
    <property type="evidence" value="ECO:0007669"/>
    <property type="project" value="InterPro"/>
</dbReference>
<dbReference type="PANTHER" id="PTHR31225:SF196">
    <property type="entry name" value="TERPENOID CYCLASES_PROTEIN PRENYLTRANSFERASE ALPHA-ALPHA TOROID-RELATED"/>
    <property type="match status" value="1"/>
</dbReference>
<dbReference type="STRING" id="35608.A0A2U1KQC4"/>
<dbReference type="SUPFAM" id="SSF48239">
    <property type="entry name" value="Terpenoid cyclases/Protein prenyltransferases"/>
    <property type="match status" value="1"/>
</dbReference>
<name>A0A2U1KQC4_ARTAN</name>
<dbReference type="InterPro" id="IPR008930">
    <property type="entry name" value="Terpenoid_cyclase/PrenylTrfase"/>
</dbReference>
<dbReference type="Pfam" id="PF01397">
    <property type="entry name" value="Terpene_synth"/>
    <property type="match status" value="1"/>
</dbReference>
<accession>A0A2U1KQC4</accession>
<protein>
    <submittedName>
        <fullName evidence="5">E-beta-caryophyllene synthase</fullName>
    </submittedName>
</protein>
<evidence type="ECO:0000313" key="6">
    <source>
        <dbReference type="Proteomes" id="UP000245207"/>
    </source>
</evidence>
<evidence type="ECO:0000256" key="3">
    <source>
        <dbReference type="ARBA" id="ARBA00023239"/>
    </source>
</evidence>
<dbReference type="OrthoDB" id="1877784at2759"/>
<dbReference type="AlphaFoldDB" id="A0A2U1KQC4"/>
<comment type="caution">
    <text evidence="5">The sequence shown here is derived from an EMBL/GenBank/DDBJ whole genome shotgun (WGS) entry which is preliminary data.</text>
</comment>
<evidence type="ECO:0000256" key="1">
    <source>
        <dbReference type="ARBA" id="ARBA00001946"/>
    </source>
</evidence>
<dbReference type="Gene3D" id="1.50.10.130">
    <property type="entry name" value="Terpene synthase, N-terminal domain"/>
    <property type="match status" value="1"/>
</dbReference>
<evidence type="ECO:0000313" key="5">
    <source>
        <dbReference type="EMBL" id="PWA38952.1"/>
    </source>
</evidence>
<comment type="cofactor">
    <cofactor evidence="1">
        <name>Mg(2+)</name>
        <dbReference type="ChEBI" id="CHEBI:18420"/>
    </cofactor>
</comment>
<dbReference type="Gene3D" id="1.10.600.10">
    <property type="entry name" value="Farnesyl Diphosphate Synthase"/>
    <property type="match status" value="1"/>
</dbReference>
<keyword evidence="3" id="KW-0456">Lyase</keyword>
<dbReference type="InterPro" id="IPR001906">
    <property type="entry name" value="Terpene_synth_N"/>
</dbReference>
<dbReference type="InterPro" id="IPR036965">
    <property type="entry name" value="Terpene_synth_N_sf"/>
</dbReference>
<dbReference type="GO" id="GO:0010333">
    <property type="term" value="F:terpene synthase activity"/>
    <property type="evidence" value="ECO:0007669"/>
    <property type="project" value="InterPro"/>
</dbReference>
<dbReference type="PANTHER" id="PTHR31225">
    <property type="entry name" value="OS04G0344100 PROTEIN-RELATED"/>
    <property type="match status" value="1"/>
</dbReference>
<dbReference type="InterPro" id="IPR050148">
    <property type="entry name" value="Terpene_synthase-like"/>
</dbReference>
<dbReference type="EMBL" id="PKPP01015103">
    <property type="protein sequence ID" value="PWA38952.1"/>
    <property type="molecule type" value="Genomic_DNA"/>
</dbReference>
<proteinExistence type="predicted"/>
<organism evidence="5 6">
    <name type="scientific">Artemisia annua</name>
    <name type="common">Sweet wormwood</name>
    <dbReference type="NCBI Taxonomy" id="35608"/>
    <lineage>
        <taxon>Eukaryota</taxon>
        <taxon>Viridiplantae</taxon>
        <taxon>Streptophyta</taxon>
        <taxon>Embryophyta</taxon>
        <taxon>Tracheophyta</taxon>
        <taxon>Spermatophyta</taxon>
        <taxon>Magnoliopsida</taxon>
        <taxon>eudicotyledons</taxon>
        <taxon>Gunneridae</taxon>
        <taxon>Pentapetalae</taxon>
        <taxon>asterids</taxon>
        <taxon>campanulids</taxon>
        <taxon>Asterales</taxon>
        <taxon>Asteraceae</taxon>
        <taxon>Asteroideae</taxon>
        <taxon>Anthemideae</taxon>
        <taxon>Artemisiinae</taxon>
        <taxon>Artemisia</taxon>
    </lineage>
</organism>
<feature type="domain" description="Terpene synthase N-terminal" evidence="4">
    <location>
        <begin position="26"/>
        <end position="195"/>
    </location>
</feature>
<reference evidence="5 6" key="1">
    <citation type="journal article" date="2018" name="Mol. Plant">
        <title>The genome of Artemisia annua provides insight into the evolution of Asteraceae family and artemisinin biosynthesis.</title>
        <authorList>
            <person name="Shen Q."/>
            <person name="Zhang L."/>
            <person name="Liao Z."/>
            <person name="Wang S."/>
            <person name="Yan T."/>
            <person name="Shi P."/>
            <person name="Liu M."/>
            <person name="Fu X."/>
            <person name="Pan Q."/>
            <person name="Wang Y."/>
            <person name="Lv Z."/>
            <person name="Lu X."/>
            <person name="Zhang F."/>
            <person name="Jiang W."/>
            <person name="Ma Y."/>
            <person name="Chen M."/>
            <person name="Hao X."/>
            <person name="Li L."/>
            <person name="Tang Y."/>
            <person name="Lv G."/>
            <person name="Zhou Y."/>
            <person name="Sun X."/>
            <person name="Brodelius P.E."/>
            <person name="Rose J.K.C."/>
            <person name="Tang K."/>
        </authorList>
    </citation>
    <scope>NUCLEOTIDE SEQUENCE [LARGE SCALE GENOMIC DNA]</scope>
    <source>
        <strain evidence="6">cv. Huhao1</strain>
        <tissue evidence="5">Leaf</tissue>
    </source>
</reference>
<gene>
    <name evidence="5" type="ORF">CTI12_AA557240</name>
</gene>
<dbReference type="InterPro" id="IPR008949">
    <property type="entry name" value="Isoprenoid_synthase_dom_sf"/>
</dbReference>
<evidence type="ECO:0000259" key="4">
    <source>
        <dbReference type="Pfam" id="PF01397"/>
    </source>
</evidence>
<keyword evidence="6" id="KW-1185">Reference proteome</keyword>
<keyword evidence="2" id="KW-0460">Magnesium</keyword>
<sequence length="243" mass="28263">MNPNIDMSAKEEKVIRPVVNFPPSVWADQFLIFDDEQAEQANVEQVVNELRDDVRKDILSYLDVQAEHRNLLKLIDAIQRLGIAYYFEEEIEQALQHIYDTYGDDWKGRSPSLWFRILRQQGIFENYKEEDGSYKESLTNDAEGLLELYEATYLRVQCEGVLDDALVFTRTCLDKIAKDLVPSNPALSTQIQEALKQPLQKRLTRLEALHYIPMYEQLASHNESLLKLAKLGFSLLQSLHLWE</sequence>